<dbReference type="InterPro" id="IPR001543">
    <property type="entry name" value="FliN-like_C"/>
</dbReference>
<protein>
    <submittedName>
        <fullName evidence="2">Putative flagellar export/assembly protein</fullName>
    </submittedName>
</protein>
<feature type="domain" description="Flagellar motor switch protein FliN-like C-terminal" evidence="1">
    <location>
        <begin position="211"/>
        <end position="271"/>
    </location>
</feature>
<gene>
    <name evidence="2" type="ORF">EV102420_12_02090</name>
</gene>
<sequence>MLKYSQTAGIAYLDSHRLGRPYHRLPSLFTSKFDILEARVGNYFLKKHRSSLSLKKIACTADIKNKNADLLVSDRGHLAFDIDRPLLLTILNNFYGLESNENAHSHAGRLPTKTEARLRTRLALDLCHILFHQETWGLPLRVKTDNSTIISQWAYQITFTLGDDADSSFYILLDNAHTDCFLNMLRQRDRPQTDASDLDRKKRDRAVVAKLIETLPLSLNVKIAGLNMDVASLTAIRPGDIFPLTLPETFPVFIGQSPLFHALIVEENDRLYLSDITPTVSETSYE</sequence>
<dbReference type="InterPro" id="IPR036429">
    <property type="entry name" value="SpoA-like_sf"/>
</dbReference>
<reference evidence="2 3" key="1">
    <citation type="submission" date="2014-09" db="EMBL/GenBank/DDBJ databases">
        <title>Whole genome shotgun sequence of Escherichia vulneris NBRC 102420.</title>
        <authorList>
            <person name="Yoshida Y."/>
            <person name="Hosoyama A."/>
            <person name="Tsuchikane K."/>
            <person name="Ohji S."/>
            <person name="Ichikawa N."/>
            <person name="Kimura A."/>
            <person name="Yamazoe A."/>
            <person name="Ezaki T."/>
            <person name="Fujita N."/>
        </authorList>
    </citation>
    <scope>NUCLEOTIDE SEQUENCE [LARGE SCALE GENOMIC DNA]</scope>
    <source>
        <strain evidence="2 3">NBRC 102420</strain>
    </source>
</reference>
<dbReference type="Pfam" id="PF01052">
    <property type="entry name" value="FliMN_C"/>
    <property type="match status" value="1"/>
</dbReference>
<dbReference type="RefSeq" id="WP_042391853.1">
    <property type="nucleotide sequence ID" value="NZ_BBMZ01000012.1"/>
</dbReference>
<dbReference type="AlphaFoldDB" id="A0A090V3K6"/>
<organism evidence="2 3">
    <name type="scientific">Pseudescherichia vulneris NBRC 102420</name>
    <dbReference type="NCBI Taxonomy" id="1115515"/>
    <lineage>
        <taxon>Bacteria</taxon>
        <taxon>Pseudomonadati</taxon>
        <taxon>Pseudomonadota</taxon>
        <taxon>Gammaproteobacteria</taxon>
        <taxon>Enterobacterales</taxon>
        <taxon>Enterobacteriaceae</taxon>
        <taxon>Pseudescherichia</taxon>
    </lineage>
</organism>
<keyword evidence="2" id="KW-0969">Cilium</keyword>
<comment type="caution">
    <text evidence="2">The sequence shown here is derived from an EMBL/GenBank/DDBJ whole genome shotgun (WGS) entry which is preliminary data.</text>
</comment>
<keyword evidence="2" id="KW-0966">Cell projection</keyword>
<dbReference type="OrthoDB" id="6539284at2"/>
<dbReference type="Proteomes" id="UP000029462">
    <property type="component" value="Unassembled WGS sequence"/>
</dbReference>
<dbReference type="STRING" id="1115515.EV102420_12_02090"/>
<dbReference type="SUPFAM" id="SSF101801">
    <property type="entry name" value="Surface presentation of antigens (SPOA)"/>
    <property type="match status" value="1"/>
</dbReference>
<keyword evidence="2" id="KW-0282">Flagellum</keyword>
<name>A0A090V3K6_PSEVU</name>
<dbReference type="eggNOG" id="COG1868">
    <property type="taxonomic scope" value="Bacteria"/>
</dbReference>
<evidence type="ECO:0000313" key="3">
    <source>
        <dbReference type="Proteomes" id="UP000029462"/>
    </source>
</evidence>
<proteinExistence type="predicted"/>
<keyword evidence="3" id="KW-1185">Reference proteome</keyword>
<dbReference type="EMBL" id="BBMZ01000012">
    <property type="protein sequence ID" value="GAL58703.1"/>
    <property type="molecule type" value="Genomic_DNA"/>
</dbReference>
<accession>A0A090V3K6</accession>
<evidence type="ECO:0000259" key="1">
    <source>
        <dbReference type="Pfam" id="PF01052"/>
    </source>
</evidence>
<evidence type="ECO:0000313" key="2">
    <source>
        <dbReference type="EMBL" id="GAL58703.1"/>
    </source>
</evidence>